<protein>
    <submittedName>
        <fullName evidence="2">Uncharacterized protein</fullName>
    </submittedName>
</protein>
<reference evidence="3" key="1">
    <citation type="journal article" date="2019" name="Int. J. Syst. Evol. Microbiol.">
        <title>The Global Catalogue of Microorganisms (GCM) 10K type strain sequencing project: providing services to taxonomists for standard genome sequencing and annotation.</title>
        <authorList>
            <consortium name="The Broad Institute Genomics Platform"/>
            <consortium name="The Broad Institute Genome Sequencing Center for Infectious Disease"/>
            <person name="Wu L."/>
            <person name="Ma J."/>
        </authorList>
    </citation>
    <scope>NUCLEOTIDE SEQUENCE [LARGE SCALE GENOMIC DNA]</scope>
    <source>
        <strain evidence="3">CCM 8937</strain>
    </source>
</reference>
<evidence type="ECO:0000313" key="2">
    <source>
        <dbReference type="EMBL" id="MFD1411442.1"/>
    </source>
</evidence>
<keyword evidence="1" id="KW-1133">Transmembrane helix</keyword>
<name>A0ABW4BPT1_9LACO</name>
<keyword evidence="1" id="KW-0812">Transmembrane</keyword>
<feature type="transmembrane region" description="Helical" evidence="1">
    <location>
        <begin position="35"/>
        <end position="55"/>
    </location>
</feature>
<keyword evidence="1" id="KW-0472">Membrane</keyword>
<sequence>MNFGLLLIAGITILLSCFAGMLTYSNWRTPKYRHWFLTATTVLVVIAVISSWFLLQH</sequence>
<dbReference type="Proteomes" id="UP001597191">
    <property type="component" value="Unassembled WGS sequence"/>
</dbReference>
<comment type="caution">
    <text evidence="2">The sequence shown here is derived from an EMBL/GenBank/DDBJ whole genome shotgun (WGS) entry which is preliminary data.</text>
</comment>
<organism evidence="2 3">
    <name type="scientific">Lapidilactobacillus gannanensis</name>
    <dbReference type="NCBI Taxonomy" id="2486002"/>
    <lineage>
        <taxon>Bacteria</taxon>
        <taxon>Bacillati</taxon>
        <taxon>Bacillota</taxon>
        <taxon>Bacilli</taxon>
        <taxon>Lactobacillales</taxon>
        <taxon>Lactobacillaceae</taxon>
        <taxon>Lapidilactobacillus</taxon>
    </lineage>
</organism>
<evidence type="ECO:0000256" key="1">
    <source>
        <dbReference type="SAM" id="Phobius"/>
    </source>
</evidence>
<gene>
    <name evidence="2" type="ORF">ACFQ4R_07575</name>
</gene>
<evidence type="ECO:0000313" key="3">
    <source>
        <dbReference type="Proteomes" id="UP001597191"/>
    </source>
</evidence>
<keyword evidence="3" id="KW-1185">Reference proteome</keyword>
<proteinExistence type="predicted"/>
<dbReference type="RefSeq" id="WP_164509296.1">
    <property type="nucleotide sequence ID" value="NZ_JBHTOH010000075.1"/>
</dbReference>
<accession>A0ABW4BPT1</accession>
<dbReference type="EMBL" id="JBHTOH010000075">
    <property type="protein sequence ID" value="MFD1411442.1"/>
    <property type="molecule type" value="Genomic_DNA"/>
</dbReference>